<sequence>MSLMRDYIAFAIEHVQPTLSELAQQRLIDAYVDMRSVHYHHHELDARLHRTVSREHLDEALRDLQDEGKVVIVSHTHLRLC</sequence>
<name>A0A0L7LBP4_OPEBR</name>
<dbReference type="Gene3D" id="3.40.50.300">
    <property type="entry name" value="P-loop containing nucleotide triphosphate hydrolases"/>
    <property type="match status" value="1"/>
</dbReference>
<dbReference type="InterPro" id="IPR027417">
    <property type="entry name" value="P-loop_NTPase"/>
</dbReference>
<organism evidence="2 3">
    <name type="scientific">Operophtera brumata</name>
    <name type="common">Winter moth</name>
    <name type="synonym">Phalaena brumata</name>
    <dbReference type="NCBI Taxonomy" id="104452"/>
    <lineage>
        <taxon>Eukaryota</taxon>
        <taxon>Metazoa</taxon>
        <taxon>Ecdysozoa</taxon>
        <taxon>Arthropoda</taxon>
        <taxon>Hexapoda</taxon>
        <taxon>Insecta</taxon>
        <taxon>Pterygota</taxon>
        <taxon>Neoptera</taxon>
        <taxon>Endopterygota</taxon>
        <taxon>Lepidoptera</taxon>
        <taxon>Glossata</taxon>
        <taxon>Ditrysia</taxon>
        <taxon>Geometroidea</taxon>
        <taxon>Geometridae</taxon>
        <taxon>Larentiinae</taxon>
        <taxon>Operophtera</taxon>
    </lineage>
</organism>
<evidence type="ECO:0000313" key="3">
    <source>
        <dbReference type="Proteomes" id="UP000037510"/>
    </source>
</evidence>
<gene>
    <name evidence="2" type="ORF">OBRU01_03952</name>
</gene>
<evidence type="ECO:0000313" key="2">
    <source>
        <dbReference type="EMBL" id="KOB72912.1"/>
    </source>
</evidence>
<proteinExistence type="predicted"/>
<dbReference type="EMBL" id="JTDY01001778">
    <property type="protein sequence ID" value="KOB72912.1"/>
    <property type="molecule type" value="Genomic_DNA"/>
</dbReference>
<reference evidence="2 3" key="1">
    <citation type="journal article" date="2015" name="Genome Biol. Evol.">
        <title>The genome of winter moth (Operophtera brumata) provides a genomic perspective on sexual dimorphism and phenology.</title>
        <authorList>
            <person name="Derks M.F."/>
            <person name="Smit S."/>
            <person name="Salis L."/>
            <person name="Schijlen E."/>
            <person name="Bossers A."/>
            <person name="Mateman C."/>
            <person name="Pijl A.S."/>
            <person name="de Ridder D."/>
            <person name="Groenen M.A."/>
            <person name="Visser M.E."/>
            <person name="Megens H.J."/>
        </authorList>
    </citation>
    <scope>NUCLEOTIDE SEQUENCE [LARGE SCALE GENOMIC DNA]</scope>
    <source>
        <strain evidence="2">WM2013NL</strain>
        <tissue evidence="2">Head and thorax</tissue>
    </source>
</reference>
<accession>A0A0L7LBP4</accession>
<dbReference type="AlphaFoldDB" id="A0A0L7LBP4"/>
<evidence type="ECO:0000259" key="1">
    <source>
        <dbReference type="Pfam" id="PF17855"/>
    </source>
</evidence>
<keyword evidence="3" id="KW-1185">Reference proteome</keyword>
<dbReference type="Proteomes" id="UP000037510">
    <property type="component" value="Unassembled WGS sequence"/>
</dbReference>
<protein>
    <submittedName>
        <fullName evidence="2">Putative DNA replication licensing factor MCM4</fullName>
    </submittedName>
</protein>
<dbReference type="InterPro" id="IPR041562">
    <property type="entry name" value="MCM_lid"/>
</dbReference>
<comment type="caution">
    <text evidence="2">The sequence shown here is derived from an EMBL/GenBank/DDBJ whole genome shotgun (WGS) entry which is preliminary data.</text>
</comment>
<dbReference type="Pfam" id="PF17855">
    <property type="entry name" value="MCM_lid"/>
    <property type="match status" value="1"/>
</dbReference>
<feature type="domain" description="MCM AAA-lid" evidence="1">
    <location>
        <begin position="3"/>
        <end position="41"/>
    </location>
</feature>
<dbReference type="STRING" id="104452.A0A0L7LBP4"/>